<dbReference type="EMBL" id="CADCSZ010000162">
    <property type="protein sequence ID" value="CAA9258220.1"/>
    <property type="molecule type" value="Genomic_DNA"/>
</dbReference>
<organism evidence="1">
    <name type="scientific">uncultured Acidimicrobiales bacterium</name>
    <dbReference type="NCBI Taxonomy" id="310071"/>
    <lineage>
        <taxon>Bacteria</taxon>
        <taxon>Bacillati</taxon>
        <taxon>Actinomycetota</taxon>
        <taxon>Acidimicrobiia</taxon>
        <taxon>Acidimicrobiales</taxon>
        <taxon>environmental samples</taxon>
    </lineage>
</organism>
<evidence type="ECO:0000313" key="1">
    <source>
        <dbReference type="EMBL" id="CAA9258220.1"/>
    </source>
</evidence>
<dbReference type="InterPro" id="IPR019587">
    <property type="entry name" value="Polyketide_cyclase/dehydratase"/>
</dbReference>
<protein>
    <recommendedName>
        <fullName evidence="2">Polyketide cyclase/dehydrase</fullName>
    </recommendedName>
</protein>
<dbReference type="SUPFAM" id="SSF55961">
    <property type="entry name" value="Bet v1-like"/>
    <property type="match status" value="1"/>
</dbReference>
<dbReference type="InterPro" id="IPR023393">
    <property type="entry name" value="START-like_dom_sf"/>
</dbReference>
<evidence type="ECO:0008006" key="2">
    <source>
        <dbReference type="Google" id="ProtNLM"/>
    </source>
</evidence>
<sequence>MACNERTIDATPEQIWAVLADARSYARWVVGAKDIRTVDDTWPEPGSRLHHTVGFGPLQLKDNTKVLECEAPRLLVMEARGRPVGIARIELRLEPQGSGTKVTMIEYALRPDPVKLMNPALDPLIHSRNTESLRRLEEATRERIGTAAT</sequence>
<dbReference type="CDD" id="cd07812">
    <property type="entry name" value="SRPBCC"/>
    <property type="match status" value="1"/>
</dbReference>
<name>A0A6J4ISC1_9ACTN</name>
<dbReference type="AlphaFoldDB" id="A0A6J4ISC1"/>
<accession>A0A6J4ISC1</accession>
<reference evidence="1" key="1">
    <citation type="submission" date="2020-02" db="EMBL/GenBank/DDBJ databases">
        <authorList>
            <person name="Meier V. D."/>
        </authorList>
    </citation>
    <scope>NUCLEOTIDE SEQUENCE</scope>
    <source>
        <strain evidence="1">AVDCRST_MAG76</strain>
    </source>
</reference>
<proteinExistence type="predicted"/>
<dbReference type="Pfam" id="PF10604">
    <property type="entry name" value="Polyketide_cyc2"/>
    <property type="match status" value="1"/>
</dbReference>
<gene>
    <name evidence="1" type="ORF">AVDCRST_MAG76-2726</name>
</gene>
<dbReference type="Gene3D" id="3.30.530.20">
    <property type="match status" value="1"/>
</dbReference>